<keyword evidence="2" id="KW-0813">Transport</keyword>
<dbReference type="Pfam" id="PF03812">
    <property type="entry name" value="KdgT"/>
    <property type="match status" value="1"/>
</dbReference>
<keyword evidence="6" id="KW-0769">Symport</keyword>
<evidence type="ECO:0000313" key="11">
    <source>
        <dbReference type="Proteomes" id="UP000746471"/>
    </source>
</evidence>
<dbReference type="Proteomes" id="UP000746471">
    <property type="component" value="Unassembled WGS sequence"/>
</dbReference>
<gene>
    <name evidence="10" type="ORF">KHM83_04530</name>
</gene>
<feature type="transmembrane region" description="Helical" evidence="9">
    <location>
        <begin position="216"/>
        <end position="239"/>
    </location>
</feature>
<feature type="transmembrane region" description="Helical" evidence="9">
    <location>
        <begin position="190"/>
        <end position="210"/>
    </location>
</feature>
<dbReference type="RefSeq" id="WP_213235729.1">
    <property type="nucleotide sequence ID" value="NZ_JAHBCL010000006.1"/>
</dbReference>
<dbReference type="EMBL" id="JAHBCL010000006">
    <property type="protein sequence ID" value="MBS7525943.1"/>
    <property type="molecule type" value="Genomic_DNA"/>
</dbReference>
<sequence>MNILDNVKRVPGGLMVIPLLIGSLLNTFLPQVLELGGLHSAYFSKAAATPAIAFFLVCVGAQIDFKNAPAAIKRGGVLLITKFIAGALFGYIVGRVTGPAGFMGISTLAIISSVTNSNGGLFMALASEYGDSTDIASQAVMNINDGPFLTLVALGATGMANIPFMSLFAAISPILFGCLLGNLDPKIKTFLTPGVSLLIPFFAFGLGAGIKLTNVVSAGASGVLLGLLVVFVSGIPMFFADRYINRRPGYAAAAASSAAGNSVATPAAVALAVPAMAPLVEVATTQIAAAVIVTTLLTPVITTFVAKRFGSVKTGMSDFEERFMKKTKVSEA</sequence>
<evidence type="ECO:0000256" key="9">
    <source>
        <dbReference type="SAM" id="Phobius"/>
    </source>
</evidence>
<name>A0ABS5PLC0_9FIRM</name>
<evidence type="ECO:0000256" key="7">
    <source>
        <dbReference type="ARBA" id="ARBA00022989"/>
    </source>
</evidence>
<evidence type="ECO:0000256" key="1">
    <source>
        <dbReference type="ARBA" id="ARBA00006430"/>
    </source>
</evidence>
<evidence type="ECO:0000256" key="3">
    <source>
        <dbReference type="ARBA" id="ARBA00022475"/>
    </source>
</evidence>
<feature type="transmembrane region" description="Helical" evidence="9">
    <location>
        <begin position="162"/>
        <end position="183"/>
    </location>
</feature>
<keyword evidence="4" id="KW-0762">Sugar transport</keyword>
<feature type="transmembrane region" description="Helical" evidence="9">
    <location>
        <begin position="75"/>
        <end position="93"/>
    </location>
</feature>
<evidence type="ECO:0000256" key="2">
    <source>
        <dbReference type="ARBA" id="ARBA00022448"/>
    </source>
</evidence>
<keyword evidence="11" id="KW-1185">Reference proteome</keyword>
<dbReference type="InterPro" id="IPR004684">
    <property type="entry name" value="2keto-3dGluconate_permease"/>
</dbReference>
<reference evidence="10 11" key="1">
    <citation type="submission" date="2021-05" db="EMBL/GenBank/DDBJ databases">
        <title>Fusibacter ferrireducens sp. nov., an anaerobic, sulfur- and Fe-reducing bacterium isolated from the mangrove sediment.</title>
        <authorList>
            <person name="Qiu D."/>
        </authorList>
    </citation>
    <scope>NUCLEOTIDE SEQUENCE [LARGE SCALE GENOMIC DNA]</scope>
    <source>
        <strain evidence="10 11">DSM 12116</strain>
    </source>
</reference>
<feature type="transmembrane region" description="Helical" evidence="9">
    <location>
        <begin position="12"/>
        <end position="29"/>
    </location>
</feature>
<feature type="transmembrane region" description="Helical" evidence="9">
    <location>
        <begin position="251"/>
        <end position="275"/>
    </location>
</feature>
<keyword evidence="8 9" id="KW-0472">Membrane</keyword>
<keyword evidence="5 9" id="KW-0812">Transmembrane</keyword>
<evidence type="ECO:0000256" key="6">
    <source>
        <dbReference type="ARBA" id="ARBA00022847"/>
    </source>
</evidence>
<proteinExistence type="inferred from homology"/>
<accession>A0ABS5PLC0</accession>
<evidence type="ECO:0000313" key="10">
    <source>
        <dbReference type="EMBL" id="MBS7525943.1"/>
    </source>
</evidence>
<keyword evidence="3" id="KW-1003">Cell membrane</keyword>
<evidence type="ECO:0000256" key="8">
    <source>
        <dbReference type="ARBA" id="ARBA00023136"/>
    </source>
</evidence>
<evidence type="ECO:0000256" key="5">
    <source>
        <dbReference type="ARBA" id="ARBA00022692"/>
    </source>
</evidence>
<comment type="similarity">
    <text evidence="1">Belongs to the KdgT transporter family.</text>
</comment>
<feature type="transmembrane region" description="Helical" evidence="9">
    <location>
        <begin position="41"/>
        <end position="63"/>
    </location>
</feature>
<feature type="transmembrane region" description="Helical" evidence="9">
    <location>
        <begin position="287"/>
        <end position="306"/>
    </location>
</feature>
<keyword evidence="7 9" id="KW-1133">Transmembrane helix</keyword>
<comment type="caution">
    <text evidence="10">The sequence shown here is derived from an EMBL/GenBank/DDBJ whole genome shotgun (WGS) entry which is preliminary data.</text>
</comment>
<evidence type="ECO:0000256" key="4">
    <source>
        <dbReference type="ARBA" id="ARBA00022597"/>
    </source>
</evidence>
<organism evidence="10 11">
    <name type="scientific">Fusibacter paucivorans</name>
    <dbReference type="NCBI Taxonomy" id="76009"/>
    <lineage>
        <taxon>Bacteria</taxon>
        <taxon>Bacillati</taxon>
        <taxon>Bacillota</taxon>
        <taxon>Clostridia</taxon>
        <taxon>Eubacteriales</taxon>
        <taxon>Eubacteriales Family XII. Incertae Sedis</taxon>
        <taxon>Fusibacter</taxon>
    </lineage>
</organism>
<protein>
    <submittedName>
        <fullName evidence="10">2-keto-3-deoxygluconate permease</fullName>
    </submittedName>
</protein>